<gene>
    <name evidence="2" type="ORF">LPJ64_002549</name>
</gene>
<organism evidence="2 3">
    <name type="scientific">Coemansia asiatica</name>
    <dbReference type="NCBI Taxonomy" id="1052880"/>
    <lineage>
        <taxon>Eukaryota</taxon>
        <taxon>Fungi</taxon>
        <taxon>Fungi incertae sedis</taxon>
        <taxon>Zoopagomycota</taxon>
        <taxon>Kickxellomycotina</taxon>
        <taxon>Kickxellomycetes</taxon>
        <taxon>Kickxellales</taxon>
        <taxon>Kickxellaceae</taxon>
        <taxon>Coemansia</taxon>
    </lineage>
</organism>
<feature type="region of interest" description="Disordered" evidence="1">
    <location>
        <begin position="23"/>
        <end position="48"/>
    </location>
</feature>
<evidence type="ECO:0000313" key="2">
    <source>
        <dbReference type="EMBL" id="KAJ1645926.1"/>
    </source>
</evidence>
<evidence type="ECO:0000313" key="3">
    <source>
        <dbReference type="Proteomes" id="UP001145021"/>
    </source>
</evidence>
<proteinExistence type="predicted"/>
<reference evidence="2" key="1">
    <citation type="submission" date="2022-07" db="EMBL/GenBank/DDBJ databases">
        <title>Phylogenomic reconstructions and comparative analyses of Kickxellomycotina fungi.</title>
        <authorList>
            <person name="Reynolds N.K."/>
            <person name="Stajich J.E."/>
            <person name="Barry K."/>
            <person name="Grigoriev I.V."/>
            <person name="Crous P."/>
            <person name="Smith M.E."/>
        </authorList>
    </citation>
    <scope>NUCLEOTIDE SEQUENCE</scope>
    <source>
        <strain evidence="2">NBRC 105413</strain>
    </source>
</reference>
<dbReference type="EMBL" id="JANBOH010000083">
    <property type="protein sequence ID" value="KAJ1645926.1"/>
    <property type="molecule type" value="Genomic_DNA"/>
</dbReference>
<comment type="caution">
    <text evidence="2">The sequence shown here is derived from an EMBL/GenBank/DDBJ whole genome shotgun (WGS) entry which is preliminary data.</text>
</comment>
<protein>
    <submittedName>
        <fullName evidence="2">Uncharacterized protein</fullName>
    </submittedName>
</protein>
<dbReference type="AlphaFoldDB" id="A0A9W7XMS5"/>
<accession>A0A9W7XMS5</accession>
<sequence>MSRQHLHVLPTIVALSQTVKEPGAPRYLSHRKTDPSSSSKISGSSGTTLISLQETKPHLPTMLIRQMHAEPSNEFSNTPPMSPIHGLDCAYFGMAYSQRYQRQTYDSKRGSTSTIRAEPHTYHYPERRARNVQLETERFPLIAKAAQKMADIFNIKKPAFFDPLVPERNDVLGGNSIGRLSNYAPSSDQILIKRRHLPSQERSTRTHAATRSGRGPFVVNTDLDCAQREHTASHDKSCGVEFPNRADSLIYRRRSISISSCTLVIKGCSSVHQKRRPQLVFIERVGEMYAVKPQRQQHHNSCKN</sequence>
<feature type="compositionally biased region" description="Low complexity" evidence="1">
    <location>
        <begin position="36"/>
        <end position="48"/>
    </location>
</feature>
<dbReference type="Proteomes" id="UP001145021">
    <property type="component" value="Unassembled WGS sequence"/>
</dbReference>
<evidence type="ECO:0000256" key="1">
    <source>
        <dbReference type="SAM" id="MobiDB-lite"/>
    </source>
</evidence>
<keyword evidence="3" id="KW-1185">Reference proteome</keyword>
<name>A0A9W7XMS5_9FUNG</name>